<evidence type="ECO:0000313" key="2">
    <source>
        <dbReference type="Proteomes" id="UP000516369"/>
    </source>
</evidence>
<dbReference type="EMBL" id="CP053923">
    <property type="protein sequence ID" value="QNT71050.1"/>
    <property type="molecule type" value="Genomic_DNA"/>
</dbReference>
<name>A0A7H1N5R4_9PROT</name>
<dbReference type="Proteomes" id="UP000516369">
    <property type="component" value="Chromosome"/>
</dbReference>
<reference evidence="1 2" key="1">
    <citation type="submission" date="2020-05" db="EMBL/GenBank/DDBJ databases">
        <title>Complete closed genome sequence of Defluviicoccus vanus.</title>
        <authorList>
            <person name="Bessarab I."/>
            <person name="Arumugam K."/>
            <person name="Maszenan A.M."/>
            <person name="Seviour R.J."/>
            <person name="Williams R.B."/>
        </authorList>
    </citation>
    <scope>NUCLEOTIDE SEQUENCE [LARGE SCALE GENOMIC DNA]</scope>
    <source>
        <strain evidence="1 2">Ben 114</strain>
    </source>
</reference>
<sequence>MRAYRARLRAAGLRPVQIWVPDVRAPNFVEEARRQSLRASRHPSEKNAIDFIEAVAELDDDAS</sequence>
<evidence type="ECO:0000313" key="1">
    <source>
        <dbReference type="EMBL" id="QNT71050.1"/>
    </source>
</evidence>
<dbReference type="KEGG" id="dvn:HQ394_01140"/>
<protein>
    <submittedName>
        <fullName evidence="1">Antitoxin MazE family protein</fullName>
    </submittedName>
</protein>
<proteinExistence type="predicted"/>
<keyword evidence="2" id="KW-1185">Reference proteome</keyword>
<dbReference type="AlphaFoldDB" id="A0A7H1N5R4"/>
<organism evidence="1 2">
    <name type="scientific">Defluviicoccus vanus</name>
    <dbReference type="NCBI Taxonomy" id="111831"/>
    <lineage>
        <taxon>Bacteria</taxon>
        <taxon>Pseudomonadati</taxon>
        <taxon>Pseudomonadota</taxon>
        <taxon>Alphaproteobacteria</taxon>
        <taxon>Rhodospirillales</taxon>
        <taxon>Rhodospirillaceae</taxon>
        <taxon>Defluviicoccus</taxon>
    </lineage>
</organism>
<gene>
    <name evidence="1" type="ORF">HQ394_01140</name>
</gene>
<dbReference type="InterPro" id="IPR021558">
    <property type="entry name" value="MazE-like"/>
</dbReference>
<dbReference type="Pfam" id="PF11455">
    <property type="entry name" value="MazE-like"/>
    <property type="match status" value="1"/>
</dbReference>
<accession>A0A7H1N5R4</accession>